<organism evidence="1 2">
    <name type="scientific">Cryptosporidium canis</name>
    <dbReference type="NCBI Taxonomy" id="195482"/>
    <lineage>
        <taxon>Eukaryota</taxon>
        <taxon>Sar</taxon>
        <taxon>Alveolata</taxon>
        <taxon>Apicomplexa</taxon>
        <taxon>Conoidasida</taxon>
        <taxon>Coccidia</taxon>
        <taxon>Eucoccidiorida</taxon>
        <taxon>Eimeriorina</taxon>
        <taxon>Cryptosporidiidae</taxon>
        <taxon>Cryptosporidium</taxon>
    </lineage>
</organism>
<evidence type="ECO:0000313" key="2">
    <source>
        <dbReference type="Proteomes" id="UP001071777"/>
    </source>
</evidence>
<accession>A0ABQ8PA66</accession>
<proteinExistence type="predicted"/>
<sequence>MSEAAEMVEPEVSEWLELNIGKSFVVLLNEFVNDGKISPTQSARMIENYVSSCSEVLKRHVRSGRKLQCEGVISYYNSIEGKWDLVIKDVVIFGKSLGRVKSKYVKVSGREAQNATQNNGILEL</sequence>
<reference evidence="1" key="1">
    <citation type="submission" date="2022-10" db="EMBL/GenBank/DDBJ databases">
        <title>Adaptive evolution leads to modifications in subtelomeric GC content in a zoonotic Cryptosporidium species.</title>
        <authorList>
            <person name="Li J."/>
            <person name="Feng Y."/>
            <person name="Xiao L."/>
        </authorList>
    </citation>
    <scope>NUCLEOTIDE SEQUENCE</scope>
    <source>
        <strain evidence="1">25894</strain>
    </source>
</reference>
<dbReference type="Gene3D" id="1.10.287.190">
    <property type="entry name" value="Transcription factor IIA gamma subunit, alpha-helical domain"/>
    <property type="match status" value="1"/>
</dbReference>
<name>A0ABQ8PA66_9CRYT</name>
<comment type="caution">
    <text evidence="1">The sequence shown here is derived from an EMBL/GenBank/DDBJ whole genome shotgun (WGS) entry which is preliminary data.</text>
</comment>
<keyword evidence="2" id="KW-1185">Reference proteome</keyword>
<dbReference type="EMBL" id="JAPCXB010000031">
    <property type="protein sequence ID" value="KAJ1613678.1"/>
    <property type="molecule type" value="Genomic_DNA"/>
</dbReference>
<dbReference type="InterPro" id="IPR009083">
    <property type="entry name" value="TFIIA_a-hlx"/>
</dbReference>
<dbReference type="Proteomes" id="UP001071777">
    <property type="component" value="Unassembled WGS sequence"/>
</dbReference>
<gene>
    <name evidence="1" type="ORF">OJ252_902</name>
</gene>
<evidence type="ECO:0000313" key="1">
    <source>
        <dbReference type="EMBL" id="KAJ1613678.1"/>
    </source>
</evidence>
<protein>
    <submittedName>
        <fullName evidence="1">Transcription initiation factor IIA</fullName>
    </submittedName>
</protein>